<reference evidence="1" key="1">
    <citation type="submission" date="2021-06" db="EMBL/GenBank/DDBJ databases">
        <authorList>
            <person name="Kallberg Y."/>
            <person name="Tangrot J."/>
            <person name="Rosling A."/>
        </authorList>
    </citation>
    <scope>NUCLEOTIDE SEQUENCE</scope>
    <source>
        <strain evidence="1">MA461A</strain>
    </source>
</reference>
<comment type="caution">
    <text evidence="1">The sequence shown here is derived from an EMBL/GenBank/DDBJ whole genome shotgun (WGS) entry which is preliminary data.</text>
</comment>
<accession>A0ACA9S4X1</accession>
<organism evidence="1 2">
    <name type="scientific">Racocetra persica</name>
    <dbReference type="NCBI Taxonomy" id="160502"/>
    <lineage>
        <taxon>Eukaryota</taxon>
        <taxon>Fungi</taxon>
        <taxon>Fungi incertae sedis</taxon>
        <taxon>Mucoromycota</taxon>
        <taxon>Glomeromycotina</taxon>
        <taxon>Glomeromycetes</taxon>
        <taxon>Diversisporales</taxon>
        <taxon>Gigasporaceae</taxon>
        <taxon>Racocetra</taxon>
    </lineage>
</organism>
<gene>
    <name evidence="1" type="ORF">RPERSI_LOCUS26925</name>
</gene>
<name>A0ACA9S4X1_9GLOM</name>
<dbReference type="EMBL" id="CAJVQC010093470">
    <property type="protein sequence ID" value="CAG8827227.1"/>
    <property type="molecule type" value="Genomic_DNA"/>
</dbReference>
<sequence length="89" mass="9506">TLIIIELKQSIETLYQPSSSLKGASSTKSAESSSPTTGSFGKDLYNIEFTTACEAKSATCHITRYEGVKSILQTLLARKAVSMATARSV</sequence>
<feature type="non-terminal residue" evidence="1">
    <location>
        <position position="89"/>
    </location>
</feature>
<feature type="non-terminal residue" evidence="1">
    <location>
        <position position="1"/>
    </location>
</feature>
<evidence type="ECO:0000313" key="1">
    <source>
        <dbReference type="EMBL" id="CAG8827227.1"/>
    </source>
</evidence>
<evidence type="ECO:0000313" key="2">
    <source>
        <dbReference type="Proteomes" id="UP000789920"/>
    </source>
</evidence>
<dbReference type="Proteomes" id="UP000789920">
    <property type="component" value="Unassembled WGS sequence"/>
</dbReference>
<protein>
    <submittedName>
        <fullName evidence="1">28275_t:CDS:1</fullName>
    </submittedName>
</protein>
<proteinExistence type="predicted"/>
<keyword evidence="2" id="KW-1185">Reference proteome</keyword>